<dbReference type="AlphaFoldDB" id="A0AAU9C6R0"/>
<proteinExistence type="predicted"/>
<name>A0AAU9C6R0_9GAMM</name>
<dbReference type="GO" id="GO:0003677">
    <property type="term" value="F:DNA binding"/>
    <property type="evidence" value="ECO:0007669"/>
    <property type="project" value="InterPro"/>
</dbReference>
<dbReference type="KEGG" id="mcau:MIT9_P1237"/>
<gene>
    <name evidence="1" type="ORF">MIT9_P1237</name>
</gene>
<dbReference type="EMBL" id="AP024714">
    <property type="protein sequence ID" value="BCX81659.1"/>
    <property type="molecule type" value="Genomic_DNA"/>
</dbReference>
<accession>A0AAU9C6R0</accession>
<dbReference type="InterPro" id="IPR011067">
    <property type="entry name" value="Plasmid_toxin/cell-grow_inhib"/>
</dbReference>
<dbReference type="Pfam" id="PF02452">
    <property type="entry name" value="PemK_toxin"/>
    <property type="match status" value="1"/>
</dbReference>
<evidence type="ECO:0000313" key="2">
    <source>
        <dbReference type="Proteomes" id="UP001321825"/>
    </source>
</evidence>
<protein>
    <submittedName>
        <fullName evidence="1">mRNA interferase MazF</fullName>
    </submittedName>
</protein>
<dbReference type="Gene3D" id="2.30.30.110">
    <property type="match status" value="1"/>
</dbReference>
<dbReference type="InterPro" id="IPR003477">
    <property type="entry name" value="PemK-like"/>
</dbReference>
<dbReference type="RefSeq" id="WP_317706575.1">
    <property type="nucleotide sequence ID" value="NZ_AP024714.1"/>
</dbReference>
<reference evidence="2" key="1">
    <citation type="journal article" date="2024" name="Int. J. Syst. Evol. Microbiol.">
        <title>Methylomarinovum tepidoasis sp. nov., a moderately thermophilic methanotroph of the family Methylothermaceae isolated from a deep-sea hydrothermal field.</title>
        <authorList>
            <person name="Hirayama H."/>
            <person name="Takaki Y."/>
            <person name="Abe M."/>
            <person name="Miyazaki M."/>
            <person name="Uematsu K."/>
            <person name="Matsui Y."/>
            <person name="Takai K."/>
        </authorList>
    </citation>
    <scope>NUCLEOTIDE SEQUENCE [LARGE SCALE GENOMIC DNA]</scope>
    <source>
        <strain evidence="2">IT-9</strain>
    </source>
</reference>
<dbReference type="SUPFAM" id="SSF50118">
    <property type="entry name" value="Cell growth inhibitor/plasmid maintenance toxic component"/>
    <property type="match status" value="1"/>
</dbReference>
<sequence>MTFERFTVVRVPFPFTDRQTRKRRPALVLSSASAFNDLVGHSVMAMITSAYHRPWPLDCAIQDLQPAGLPAPSKVRFKLFTLDHRLIDGRLGRLSERDTVTVSAALERLFGG</sequence>
<keyword evidence="2" id="KW-1185">Reference proteome</keyword>
<dbReference type="Proteomes" id="UP001321825">
    <property type="component" value="Chromosome"/>
</dbReference>
<organism evidence="1 2">
    <name type="scientific">Methylomarinovum caldicuralii</name>
    <dbReference type="NCBI Taxonomy" id="438856"/>
    <lineage>
        <taxon>Bacteria</taxon>
        <taxon>Pseudomonadati</taxon>
        <taxon>Pseudomonadota</taxon>
        <taxon>Gammaproteobacteria</taxon>
        <taxon>Methylococcales</taxon>
        <taxon>Methylothermaceae</taxon>
        <taxon>Methylomarinovum</taxon>
    </lineage>
</organism>
<evidence type="ECO:0000313" key="1">
    <source>
        <dbReference type="EMBL" id="BCX81659.1"/>
    </source>
</evidence>